<dbReference type="InterPro" id="IPR037034">
    <property type="entry name" value="RNA_pol_Rpb2_2_sf"/>
</dbReference>
<feature type="region of interest" description="Disordered" evidence="17">
    <location>
        <begin position="1"/>
        <end position="22"/>
    </location>
</feature>
<protein>
    <recommendedName>
        <fullName evidence="16">DNA-directed RNA polymerase subunit beta</fullName>
        <ecNumber evidence="16">2.7.7.6</ecNumber>
    </recommendedName>
</protein>
<evidence type="ECO:0000256" key="7">
    <source>
        <dbReference type="ARBA" id="ARBA00022679"/>
    </source>
</evidence>
<dbReference type="InterPro" id="IPR007120">
    <property type="entry name" value="DNA-dir_RNAP_su2_dom"/>
</dbReference>
<sequence length="1138" mass="128496">MEPSLKNLTDRDYGKPKEHQHLPLQELTRAHVDSFNYMLKEGLNDAVKHIPPNEFSLPNGERVSLSLADAIINAPSVPKSNAYALNPLVFPAECRSGGKTYKGQLTVRLSWRVNDRLMGSEDFSIAEIPIMVKSVACNLHGLKPSELIERGEEAEEMGGYFIVNGNEKVIRMLILQRGNYPLAMSRMSWKNRGPQYTEYGVSIRCVASDQTSSNLILHYLNNGTVTVCLFHNKHQFFIPVIIILKALIDTSDQYIYSELIKGKEDDSFYKGCLANMLRQTQEEKLATHKEILDYIGHTFRIRMYLPEWYKDSQITEYLLRECVCIHLKNNQDKFNLLVFMTRKLYSFAAGQCAMESPDNIMFHEALLSGHLYQMVLKEKLSSWLFYIRSNILQKAKRKPTNFVLDLSVINNAVTHGLDVGKSLDYLLATGNLISKTGLGLLQATGLTIVADKLNFMRYVSHFRCIHRGAFFAQMRTTGVRKLLGEAWGFICPVHTPDGPPCGLMNHISATCHMVNQTYNTNHLPALLFRFGVVPYSDEPPCPYKECYPVMLNGRMIGWLPYSISGQVADQLRMMKVRGFENVPRLMEICLVKKTPVASQYSGLTLFTGVARMMRPVKNLTYDTVEMIGTFEQSYMDICIIAEEAHKGVTTHQELSEFSMLSAIASQTPFSDYNQSPRNMYQCQMGKQTMGSPLQAWQYRADNKLYRLQTPQSPLVRPYMHDHYHMDEYPIGTNAVVAVISYTGYDMEDAMILNKSSYERGFAHGSIYKSEFINLKDLSRGRGPCSLIFGCSPTDPCVVNGELDIDGLPPVGAYLEDGKPYYSYVDLQTLQTKVVIYKGSEPARVDNIKIIGHDNGNQHLSHVCIVLRIKRNPIIGDKFSSRHGQKGICSQKWPVENMPFSETGMSPDIIFNPHGFPSRMTIGMMIESMAGKSATSHGLVHDATPFTYTEDDPPIAYFGKMLTAGKSGYNYYGTERMYSGIDGKEFEADIFIGVVYYQRLRHMVSDKFQVRTTGPVDQVTRQPLKGRKRGGGIRFGEMERDALLSHGTSFLLHDRLLNCSDESKAYVCAKCGCILSPVMEKPASQTAAASREVPRKWSCLLCKNTDTVHVVRMPYVFRYLVAELASVNIKVSLDVKQTT</sequence>
<evidence type="ECO:0000259" key="21">
    <source>
        <dbReference type="Pfam" id="PF04563"/>
    </source>
</evidence>
<dbReference type="Pfam" id="PF04565">
    <property type="entry name" value="RNA_pol_Rpb2_3"/>
    <property type="match status" value="1"/>
</dbReference>
<evidence type="ECO:0000256" key="14">
    <source>
        <dbReference type="ARBA" id="ARBA00047768"/>
    </source>
</evidence>
<dbReference type="CDD" id="cd00653">
    <property type="entry name" value="RNA_pol_B_RPB2"/>
    <property type="match status" value="1"/>
</dbReference>
<evidence type="ECO:0000259" key="23">
    <source>
        <dbReference type="Pfam" id="PF06883"/>
    </source>
</evidence>
<dbReference type="GO" id="GO:0008270">
    <property type="term" value="F:zinc ion binding"/>
    <property type="evidence" value="ECO:0007669"/>
    <property type="project" value="UniProtKB-KW"/>
</dbReference>
<keyword evidence="13" id="KW-0539">Nucleus</keyword>
<comment type="catalytic activity">
    <reaction evidence="14">
        <text>RNA(n) + a ribonucleoside 5'-triphosphate = RNA(n+1) + diphosphate</text>
        <dbReference type="Rhea" id="RHEA:21248"/>
        <dbReference type="Rhea" id="RHEA-COMP:14527"/>
        <dbReference type="Rhea" id="RHEA-COMP:17342"/>
        <dbReference type="ChEBI" id="CHEBI:33019"/>
        <dbReference type="ChEBI" id="CHEBI:61557"/>
        <dbReference type="ChEBI" id="CHEBI:140395"/>
        <dbReference type="EC" id="2.7.7.6"/>
    </reaction>
    <physiologicalReaction direction="left-to-right" evidence="14">
        <dbReference type="Rhea" id="RHEA:21249"/>
    </physiologicalReaction>
</comment>
<keyword evidence="6" id="KW-0597">Phosphoprotein</keyword>
<feature type="domain" description="RNA polymerase Rpb2" evidence="19">
    <location>
        <begin position="1030"/>
        <end position="1133"/>
    </location>
</feature>
<name>A0AAD9J603_9ANNE</name>
<dbReference type="InterPro" id="IPR007645">
    <property type="entry name" value="RNA_pol_Rpb2_3"/>
</dbReference>
<keyword evidence="7 16" id="KW-0808">Transferase</keyword>
<evidence type="ECO:0000313" key="24">
    <source>
        <dbReference type="EMBL" id="KAK2146676.1"/>
    </source>
</evidence>
<dbReference type="FunFam" id="2.40.270.10:FF:000011">
    <property type="entry name" value="DNA-directed RNA polymerase subunit beta"/>
    <property type="match status" value="1"/>
</dbReference>
<dbReference type="GO" id="GO:0003677">
    <property type="term" value="F:DNA binding"/>
    <property type="evidence" value="ECO:0007669"/>
    <property type="project" value="InterPro"/>
</dbReference>
<dbReference type="GO" id="GO:0005694">
    <property type="term" value="C:chromosome"/>
    <property type="evidence" value="ECO:0007669"/>
    <property type="project" value="UniProtKB-SubCell"/>
</dbReference>
<evidence type="ECO:0000256" key="8">
    <source>
        <dbReference type="ARBA" id="ARBA00022695"/>
    </source>
</evidence>
<keyword evidence="12 16" id="KW-0804">Transcription</keyword>
<dbReference type="FunFam" id="3.90.1100.10:FF:000016">
    <property type="entry name" value="DNA-directed RNA polymerase subunit beta"/>
    <property type="match status" value="1"/>
</dbReference>
<dbReference type="PANTHER" id="PTHR20856">
    <property type="entry name" value="DNA-DIRECTED RNA POLYMERASE I SUBUNIT 2"/>
    <property type="match status" value="1"/>
</dbReference>
<evidence type="ECO:0000256" key="11">
    <source>
        <dbReference type="ARBA" id="ARBA00022833"/>
    </source>
</evidence>
<dbReference type="FunFam" id="3.90.1110.10:FF:000008">
    <property type="entry name" value="DNA-directed RNA polymerase subunit beta"/>
    <property type="match status" value="1"/>
</dbReference>
<dbReference type="InterPro" id="IPR007641">
    <property type="entry name" value="RNA_pol_Rpb2_7"/>
</dbReference>
<dbReference type="GO" id="GO:0000428">
    <property type="term" value="C:DNA-directed RNA polymerase complex"/>
    <property type="evidence" value="ECO:0007669"/>
    <property type="project" value="UniProtKB-KW"/>
</dbReference>
<evidence type="ECO:0000259" key="22">
    <source>
        <dbReference type="Pfam" id="PF04565"/>
    </source>
</evidence>
<dbReference type="InterPro" id="IPR015712">
    <property type="entry name" value="DNA-dir_RNA_pol_su2"/>
</dbReference>
<comment type="caution">
    <text evidence="24">The sequence shown here is derived from an EMBL/GenBank/DDBJ whole genome shotgun (WGS) entry which is preliminary data.</text>
</comment>
<evidence type="ECO:0000259" key="20">
    <source>
        <dbReference type="Pfam" id="PF04561"/>
    </source>
</evidence>
<dbReference type="Pfam" id="PF04560">
    <property type="entry name" value="RNA_pol_Rpb2_7"/>
    <property type="match status" value="1"/>
</dbReference>
<keyword evidence="8 16" id="KW-0548">Nucleotidyltransferase</keyword>
<evidence type="ECO:0000256" key="17">
    <source>
        <dbReference type="SAM" id="MobiDB-lite"/>
    </source>
</evidence>
<evidence type="ECO:0000313" key="25">
    <source>
        <dbReference type="Proteomes" id="UP001208570"/>
    </source>
</evidence>
<keyword evidence="9" id="KW-0479">Metal-binding</keyword>
<dbReference type="Pfam" id="PF04563">
    <property type="entry name" value="RNA_pol_Rpb2_1"/>
    <property type="match status" value="1"/>
</dbReference>
<dbReference type="Gene3D" id="3.90.1110.10">
    <property type="entry name" value="RNA polymerase Rpb2, domain 2"/>
    <property type="match status" value="1"/>
</dbReference>
<feature type="domain" description="RNA polymerase Rpb2" evidence="22">
    <location>
        <begin position="449"/>
        <end position="512"/>
    </location>
</feature>
<feature type="domain" description="RNA polymerase beta subunit protrusion" evidence="21">
    <location>
        <begin position="26"/>
        <end position="413"/>
    </location>
</feature>
<keyword evidence="10" id="KW-0863">Zinc-finger</keyword>
<dbReference type="Gene3D" id="3.90.1100.10">
    <property type="match status" value="1"/>
</dbReference>
<keyword evidence="11" id="KW-0862">Zinc</keyword>
<evidence type="ECO:0000256" key="13">
    <source>
        <dbReference type="ARBA" id="ARBA00023242"/>
    </source>
</evidence>
<evidence type="ECO:0000256" key="12">
    <source>
        <dbReference type="ARBA" id="ARBA00023163"/>
    </source>
</evidence>
<gene>
    <name evidence="24" type="ORF">LSH36_589g00022</name>
</gene>
<comment type="similarity">
    <text evidence="3 15">Belongs to the RNA polymerase beta chain family.</text>
</comment>
<dbReference type="FunFam" id="3.90.1100.10:FF:000008">
    <property type="entry name" value="DNA-directed RNA polymerase subunit beta"/>
    <property type="match status" value="1"/>
</dbReference>
<dbReference type="InterPro" id="IPR009674">
    <property type="entry name" value="Rpa2_dom_4"/>
</dbReference>
<feature type="compositionally biased region" description="Basic and acidic residues" evidence="17">
    <location>
        <begin position="8"/>
        <end position="21"/>
    </location>
</feature>
<accession>A0AAD9J603</accession>
<evidence type="ECO:0000256" key="9">
    <source>
        <dbReference type="ARBA" id="ARBA00022723"/>
    </source>
</evidence>
<feature type="domain" description="RNA polymerase Rpb2" evidence="20">
    <location>
        <begin position="180"/>
        <end position="360"/>
    </location>
</feature>
<dbReference type="PROSITE" id="PS01166">
    <property type="entry name" value="RNA_POL_BETA"/>
    <property type="match status" value="1"/>
</dbReference>
<feature type="domain" description="DNA-directed RNA polymerase I subunit RPA2" evidence="23">
    <location>
        <begin position="556"/>
        <end position="614"/>
    </location>
</feature>
<dbReference type="Proteomes" id="UP001208570">
    <property type="component" value="Unassembled WGS sequence"/>
</dbReference>
<dbReference type="EMBL" id="JAODUP010000589">
    <property type="protein sequence ID" value="KAK2146676.1"/>
    <property type="molecule type" value="Genomic_DNA"/>
</dbReference>
<dbReference type="Gene3D" id="2.40.50.150">
    <property type="match status" value="1"/>
</dbReference>
<dbReference type="GO" id="GO:0003899">
    <property type="term" value="F:DNA-directed RNA polymerase activity"/>
    <property type="evidence" value="ECO:0007669"/>
    <property type="project" value="UniProtKB-EC"/>
</dbReference>
<dbReference type="Gene3D" id="3.90.1800.10">
    <property type="entry name" value="RNA polymerase alpha subunit dimerisation domain"/>
    <property type="match status" value="1"/>
</dbReference>
<evidence type="ECO:0000256" key="5">
    <source>
        <dbReference type="ARBA" id="ARBA00022478"/>
    </source>
</evidence>
<keyword evidence="25" id="KW-1185">Reference proteome</keyword>
<dbReference type="FunFam" id="2.40.270.10:FF:000006">
    <property type="entry name" value="DNA-directed RNA polymerase subunit beta"/>
    <property type="match status" value="1"/>
</dbReference>
<dbReference type="GO" id="GO:0006351">
    <property type="term" value="P:DNA-templated transcription"/>
    <property type="evidence" value="ECO:0007669"/>
    <property type="project" value="InterPro"/>
</dbReference>
<dbReference type="AlphaFoldDB" id="A0AAD9J603"/>
<keyword evidence="4" id="KW-0158">Chromosome</keyword>
<dbReference type="SUPFAM" id="SSF64484">
    <property type="entry name" value="beta and beta-prime subunits of DNA dependent RNA-polymerase"/>
    <property type="match status" value="1"/>
</dbReference>
<reference evidence="24" key="1">
    <citation type="journal article" date="2023" name="Mol. Biol. Evol.">
        <title>Third-Generation Sequencing Reveals the Adaptive Role of the Epigenome in Three Deep-Sea Polychaetes.</title>
        <authorList>
            <person name="Perez M."/>
            <person name="Aroh O."/>
            <person name="Sun Y."/>
            <person name="Lan Y."/>
            <person name="Juniper S.K."/>
            <person name="Young C.R."/>
            <person name="Angers B."/>
            <person name="Qian P.Y."/>
        </authorList>
    </citation>
    <scope>NUCLEOTIDE SEQUENCE</scope>
    <source>
        <strain evidence="24">P08H-3</strain>
    </source>
</reference>
<dbReference type="Gene3D" id="3.90.1070.20">
    <property type="match status" value="1"/>
</dbReference>
<dbReference type="InterPro" id="IPR007644">
    <property type="entry name" value="RNA_pol_bsu_protrusion"/>
</dbReference>
<evidence type="ECO:0000256" key="15">
    <source>
        <dbReference type="RuleBase" id="RU000434"/>
    </source>
</evidence>
<keyword evidence="5 16" id="KW-0240">DNA-directed RNA polymerase</keyword>
<dbReference type="EC" id="2.7.7.6" evidence="16"/>
<dbReference type="Pfam" id="PF00562">
    <property type="entry name" value="RNA_pol_Rpb2_6"/>
    <property type="match status" value="1"/>
</dbReference>
<evidence type="ECO:0000256" key="6">
    <source>
        <dbReference type="ARBA" id="ARBA00022553"/>
    </source>
</evidence>
<dbReference type="InterPro" id="IPR037033">
    <property type="entry name" value="DNA-dir_RNAP_su2_hyb_sf"/>
</dbReference>
<evidence type="ECO:0000256" key="1">
    <source>
        <dbReference type="ARBA" id="ARBA00004286"/>
    </source>
</evidence>
<dbReference type="InterPro" id="IPR014724">
    <property type="entry name" value="RNA_pol_RPB2_OB-fold"/>
</dbReference>
<organism evidence="24 25">
    <name type="scientific">Paralvinella palmiformis</name>
    <dbReference type="NCBI Taxonomy" id="53620"/>
    <lineage>
        <taxon>Eukaryota</taxon>
        <taxon>Metazoa</taxon>
        <taxon>Spiralia</taxon>
        <taxon>Lophotrochozoa</taxon>
        <taxon>Annelida</taxon>
        <taxon>Polychaeta</taxon>
        <taxon>Sedentaria</taxon>
        <taxon>Canalipalpata</taxon>
        <taxon>Terebellida</taxon>
        <taxon>Terebelliformia</taxon>
        <taxon>Alvinellidae</taxon>
        <taxon>Paralvinella</taxon>
    </lineage>
</organism>
<dbReference type="Pfam" id="PF06883">
    <property type="entry name" value="RNA_pol_Rpa2_4"/>
    <property type="match status" value="1"/>
</dbReference>
<dbReference type="GO" id="GO:0032549">
    <property type="term" value="F:ribonucleoside binding"/>
    <property type="evidence" value="ECO:0007669"/>
    <property type="project" value="InterPro"/>
</dbReference>
<evidence type="ECO:0000259" key="19">
    <source>
        <dbReference type="Pfam" id="PF04560"/>
    </source>
</evidence>
<dbReference type="GO" id="GO:0005730">
    <property type="term" value="C:nucleolus"/>
    <property type="evidence" value="ECO:0007669"/>
    <property type="project" value="UniProtKB-SubCell"/>
</dbReference>
<evidence type="ECO:0000259" key="18">
    <source>
        <dbReference type="Pfam" id="PF00562"/>
    </source>
</evidence>
<dbReference type="Pfam" id="PF04561">
    <property type="entry name" value="RNA_pol_Rpb2_2"/>
    <property type="match status" value="1"/>
</dbReference>
<comment type="subcellular location">
    <subcellularLocation>
        <location evidence="1">Chromosome</location>
    </subcellularLocation>
    <subcellularLocation>
        <location evidence="2">Nucleus</location>
        <location evidence="2">Nucleolus</location>
    </subcellularLocation>
</comment>
<evidence type="ECO:0000256" key="2">
    <source>
        <dbReference type="ARBA" id="ARBA00004604"/>
    </source>
</evidence>
<evidence type="ECO:0000256" key="4">
    <source>
        <dbReference type="ARBA" id="ARBA00022454"/>
    </source>
</evidence>
<dbReference type="InterPro" id="IPR007642">
    <property type="entry name" value="RNA_pol_Rpb2_2"/>
</dbReference>
<dbReference type="InterPro" id="IPR007121">
    <property type="entry name" value="RNA_pol_bsu_CS"/>
</dbReference>
<evidence type="ECO:0000256" key="3">
    <source>
        <dbReference type="ARBA" id="ARBA00006835"/>
    </source>
</evidence>
<comment type="function">
    <text evidence="16">DNA-dependent RNA polymerase catalyzes the transcription of DNA into RNA using the four ribonucleoside triphosphates as substrates.</text>
</comment>
<evidence type="ECO:0000256" key="16">
    <source>
        <dbReference type="RuleBase" id="RU363031"/>
    </source>
</evidence>
<dbReference type="FunFam" id="3.90.1800.10:FF:000004">
    <property type="entry name" value="DNA-directed RNA polymerase subunit beta"/>
    <property type="match status" value="1"/>
</dbReference>
<proteinExistence type="inferred from homology"/>
<evidence type="ECO:0000256" key="10">
    <source>
        <dbReference type="ARBA" id="ARBA00022771"/>
    </source>
</evidence>
<feature type="domain" description="DNA-directed RNA polymerase subunit 2 hybrid-binding" evidence="18">
    <location>
        <begin position="663"/>
        <end position="1028"/>
    </location>
</feature>
<dbReference type="Gene3D" id="2.40.270.10">
    <property type="entry name" value="DNA-directed RNA polymerase, subunit 2, domain 6"/>
    <property type="match status" value="1"/>
</dbReference>